<dbReference type="AlphaFoldDB" id="A0A3D9SND5"/>
<dbReference type="SMART" id="SM00895">
    <property type="entry name" value="FCD"/>
    <property type="match status" value="1"/>
</dbReference>
<dbReference type="InterPro" id="IPR011711">
    <property type="entry name" value="GntR_C"/>
</dbReference>
<dbReference type="EMBL" id="QTTT01000001">
    <property type="protein sequence ID" value="REE97217.1"/>
    <property type="molecule type" value="Genomic_DNA"/>
</dbReference>
<dbReference type="InterPro" id="IPR000524">
    <property type="entry name" value="Tscrpt_reg_HTH_GntR"/>
</dbReference>
<dbReference type="PANTHER" id="PTHR43537">
    <property type="entry name" value="TRANSCRIPTIONAL REGULATOR, GNTR FAMILY"/>
    <property type="match status" value="1"/>
</dbReference>
<dbReference type="PRINTS" id="PR00035">
    <property type="entry name" value="HTHGNTR"/>
</dbReference>
<gene>
    <name evidence="5" type="ORF">DFJ69_2680</name>
</gene>
<dbReference type="InterPro" id="IPR008920">
    <property type="entry name" value="TF_FadR/GntR_C"/>
</dbReference>
<reference evidence="5 6" key="1">
    <citation type="submission" date="2018-08" db="EMBL/GenBank/DDBJ databases">
        <title>Sequencing the genomes of 1000 actinobacteria strains.</title>
        <authorList>
            <person name="Klenk H.-P."/>
        </authorList>
    </citation>
    <scope>NUCLEOTIDE SEQUENCE [LARGE SCALE GENOMIC DNA]</scope>
    <source>
        <strain evidence="5 6">DSM 43927</strain>
    </source>
</reference>
<dbReference type="SMART" id="SM00345">
    <property type="entry name" value="HTH_GNTR"/>
    <property type="match status" value="1"/>
</dbReference>
<dbReference type="OrthoDB" id="5450856at2"/>
<sequence>MTLRTARRSSLVDQVIDQLKGEIAAGAWGLGAKIPPEPTLSETLGVGRNTVREAVRALTHAGLLECRQGDGTYVRATSELSGAVRRRLRTAELLEILEVRRALETEAARLAAGRRTPADVARIERALARCEELAGGDDRGAFVEADLDFHMAVAEATHNRVLIELYRDFGEALRASITAAVDRLDQVAVPHASLAEAVVAGDAEAAERATLVCLDAVCRSLDGVPPG</sequence>
<evidence type="ECO:0000313" key="5">
    <source>
        <dbReference type="EMBL" id="REE97217.1"/>
    </source>
</evidence>
<dbReference type="GO" id="GO:0003677">
    <property type="term" value="F:DNA binding"/>
    <property type="evidence" value="ECO:0007669"/>
    <property type="project" value="UniProtKB-KW"/>
</dbReference>
<evidence type="ECO:0000313" key="6">
    <source>
        <dbReference type="Proteomes" id="UP000256661"/>
    </source>
</evidence>
<keyword evidence="1" id="KW-0805">Transcription regulation</keyword>
<comment type="caution">
    <text evidence="5">The sequence shown here is derived from an EMBL/GenBank/DDBJ whole genome shotgun (WGS) entry which is preliminary data.</text>
</comment>
<dbReference type="Proteomes" id="UP000256661">
    <property type="component" value="Unassembled WGS sequence"/>
</dbReference>
<keyword evidence="6" id="KW-1185">Reference proteome</keyword>
<evidence type="ECO:0000259" key="4">
    <source>
        <dbReference type="PROSITE" id="PS50949"/>
    </source>
</evidence>
<evidence type="ECO:0000256" key="2">
    <source>
        <dbReference type="ARBA" id="ARBA00023125"/>
    </source>
</evidence>
<dbReference type="SUPFAM" id="SSF46785">
    <property type="entry name" value="Winged helix' DNA-binding domain"/>
    <property type="match status" value="1"/>
</dbReference>
<name>A0A3D9SND5_9ACTN</name>
<keyword evidence="3" id="KW-0804">Transcription</keyword>
<keyword evidence="2" id="KW-0238">DNA-binding</keyword>
<dbReference type="InterPro" id="IPR036390">
    <property type="entry name" value="WH_DNA-bd_sf"/>
</dbReference>
<dbReference type="PROSITE" id="PS50949">
    <property type="entry name" value="HTH_GNTR"/>
    <property type="match status" value="1"/>
</dbReference>
<feature type="domain" description="HTH gntR-type" evidence="4">
    <location>
        <begin position="9"/>
        <end position="77"/>
    </location>
</feature>
<proteinExistence type="predicted"/>
<dbReference type="GO" id="GO:0003700">
    <property type="term" value="F:DNA-binding transcription factor activity"/>
    <property type="evidence" value="ECO:0007669"/>
    <property type="project" value="InterPro"/>
</dbReference>
<evidence type="ECO:0000256" key="1">
    <source>
        <dbReference type="ARBA" id="ARBA00023015"/>
    </source>
</evidence>
<dbReference type="CDD" id="cd07377">
    <property type="entry name" value="WHTH_GntR"/>
    <property type="match status" value="1"/>
</dbReference>
<dbReference type="SUPFAM" id="SSF48008">
    <property type="entry name" value="GntR ligand-binding domain-like"/>
    <property type="match status" value="1"/>
</dbReference>
<dbReference type="Pfam" id="PF07729">
    <property type="entry name" value="FCD"/>
    <property type="match status" value="1"/>
</dbReference>
<evidence type="ECO:0000256" key="3">
    <source>
        <dbReference type="ARBA" id="ARBA00023163"/>
    </source>
</evidence>
<dbReference type="InterPro" id="IPR036388">
    <property type="entry name" value="WH-like_DNA-bd_sf"/>
</dbReference>
<dbReference type="Pfam" id="PF00392">
    <property type="entry name" value="GntR"/>
    <property type="match status" value="1"/>
</dbReference>
<protein>
    <submittedName>
        <fullName evidence="5">GntR family transcriptional regulator</fullName>
    </submittedName>
</protein>
<dbReference type="RefSeq" id="WP_116022741.1">
    <property type="nucleotide sequence ID" value="NZ_QTTT01000001.1"/>
</dbReference>
<dbReference type="Gene3D" id="1.20.120.530">
    <property type="entry name" value="GntR ligand-binding domain-like"/>
    <property type="match status" value="1"/>
</dbReference>
<dbReference type="PANTHER" id="PTHR43537:SF47">
    <property type="entry name" value="REGULATORY PROTEIN GNTR HTH"/>
    <property type="match status" value="1"/>
</dbReference>
<organism evidence="5 6">
    <name type="scientific">Thermomonospora umbrina</name>
    <dbReference type="NCBI Taxonomy" id="111806"/>
    <lineage>
        <taxon>Bacteria</taxon>
        <taxon>Bacillati</taxon>
        <taxon>Actinomycetota</taxon>
        <taxon>Actinomycetes</taxon>
        <taxon>Streptosporangiales</taxon>
        <taxon>Thermomonosporaceae</taxon>
        <taxon>Thermomonospora</taxon>
    </lineage>
</organism>
<accession>A0A3D9SND5</accession>
<dbReference type="Gene3D" id="1.10.10.10">
    <property type="entry name" value="Winged helix-like DNA-binding domain superfamily/Winged helix DNA-binding domain"/>
    <property type="match status" value="1"/>
</dbReference>